<dbReference type="EMBL" id="GGEC01005648">
    <property type="protein sequence ID" value="MBW86131.1"/>
    <property type="molecule type" value="Transcribed_RNA"/>
</dbReference>
<organism evidence="1">
    <name type="scientific">Rhizophora mucronata</name>
    <name type="common">Asiatic mangrove</name>
    <dbReference type="NCBI Taxonomy" id="61149"/>
    <lineage>
        <taxon>Eukaryota</taxon>
        <taxon>Viridiplantae</taxon>
        <taxon>Streptophyta</taxon>
        <taxon>Embryophyta</taxon>
        <taxon>Tracheophyta</taxon>
        <taxon>Spermatophyta</taxon>
        <taxon>Magnoliopsida</taxon>
        <taxon>eudicotyledons</taxon>
        <taxon>Gunneridae</taxon>
        <taxon>Pentapetalae</taxon>
        <taxon>rosids</taxon>
        <taxon>fabids</taxon>
        <taxon>Malpighiales</taxon>
        <taxon>Rhizophoraceae</taxon>
        <taxon>Rhizophora</taxon>
    </lineage>
</organism>
<proteinExistence type="predicted"/>
<reference evidence="1" key="1">
    <citation type="submission" date="2018-02" db="EMBL/GenBank/DDBJ databases">
        <title>Rhizophora mucronata_Transcriptome.</title>
        <authorList>
            <person name="Meera S.P."/>
            <person name="Sreeshan A."/>
            <person name="Augustine A."/>
        </authorList>
    </citation>
    <scope>NUCLEOTIDE SEQUENCE</scope>
    <source>
        <tissue evidence="1">Leaf</tissue>
    </source>
</reference>
<evidence type="ECO:0000313" key="1">
    <source>
        <dbReference type="EMBL" id="MBW86131.1"/>
    </source>
</evidence>
<protein>
    <submittedName>
        <fullName evidence="1">Uncharacterized protein</fullName>
    </submittedName>
</protein>
<sequence>MSQTYSNCDEKLRHMRG</sequence>
<accession>A0A2P2IY29</accession>
<name>A0A2P2IY29_RHIMU</name>
<dbReference type="AlphaFoldDB" id="A0A2P2IY29"/>